<organism evidence="1">
    <name type="scientific">viral metagenome</name>
    <dbReference type="NCBI Taxonomy" id="1070528"/>
    <lineage>
        <taxon>unclassified sequences</taxon>
        <taxon>metagenomes</taxon>
        <taxon>organismal metagenomes</taxon>
    </lineage>
</organism>
<accession>A0A6C0JGX9</accession>
<dbReference type="AlphaFoldDB" id="A0A6C0JGX9"/>
<proteinExistence type="predicted"/>
<protein>
    <submittedName>
        <fullName evidence="1">Uncharacterized protein</fullName>
    </submittedName>
</protein>
<evidence type="ECO:0000313" key="1">
    <source>
        <dbReference type="EMBL" id="QHU02924.1"/>
    </source>
</evidence>
<reference evidence="1" key="1">
    <citation type="journal article" date="2020" name="Nature">
        <title>Giant virus diversity and host interactions through global metagenomics.</title>
        <authorList>
            <person name="Schulz F."/>
            <person name="Roux S."/>
            <person name="Paez-Espino D."/>
            <person name="Jungbluth S."/>
            <person name="Walsh D.A."/>
            <person name="Denef V.J."/>
            <person name="McMahon K.D."/>
            <person name="Konstantinidis K.T."/>
            <person name="Eloe-Fadrosh E.A."/>
            <person name="Kyrpides N.C."/>
            <person name="Woyke T."/>
        </authorList>
    </citation>
    <scope>NUCLEOTIDE SEQUENCE</scope>
    <source>
        <strain evidence="1">GVMAG-M-3300025890-48</strain>
    </source>
</reference>
<name>A0A6C0JGX9_9ZZZZ</name>
<sequence length="152" mass="17019">MKLRGIHILLILILSLLLCRCFLSNTVEGLESKIEHDEYTGPAGDHVDTYKNVDVDTKRHNHIRPHPHGIPGSQIPEEDKDLYILKSQIVPPVCPACPTTSACPRQKPCPACPPCARCPEPSFECKKVPNYSSNQNDYLPRPILTDFSQFGM</sequence>
<dbReference type="EMBL" id="MN740367">
    <property type="protein sequence ID" value="QHU02924.1"/>
    <property type="molecule type" value="Genomic_DNA"/>
</dbReference>